<evidence type="ECO:0000313" key="4">
    <source>
        <dbReference type="EMBL" id="MFC6712603.1"/>
    </source>
</evidence>
<name>A0ABW2AND8_9MICO</name>
<comment type="catalytic activity">
    <reaction evidence="3">
        <text>alpha-L-fucose = beta-L-fucose</text>
        <dbReference type="Rhea" id="RHEA:25580"/>
        <dbReference type="ChEBI" id="CHEBI:42548"/>
        <dbReference type="ChEBI" id="CHEBI:42589"/>
        <dbReference type="EC" id="5.1.3.29"/>
    </reaction>
</comment>
<protein>
    <submittedName>
        <fullName evidence="4">RbsD/FucU domain-containing protein</fullName>
    </submittedName>
</protein>
<sequence>MLNSSLIHPQILAALAAAGHGSTVLIADANYAHSTGTRPGAPIVHLNLSPGTVTVDQVLTAIVATAPVERATVMAPDDGSASPVQQRYADLIGSAVPIDVAVRADFKAACRGEDLALTVATGDDRYYTNVLLTIGAVIPRKHVVAATTD</sequence>
<keyword evidence="5" id="KW-1185">Reference proteome</keyword>
<evidence type="ECO:0000256" key="2">
    <source>
        <dbReference type="ARBA" id="ARBA00023235"/>
    </source>
</evidence>
<evidence type="ECO:0000256" key="1">
    <source>
        <dbReference type="ARBA" id="ARBA00000223"/>
    </source>
</evidence>
<dbReference type="InterPro" id="IPR050443">
    <property type="entry name" value="RbsD/FucU_mutarotase"/>
</dbReference>
<dbReference type="SUPFAM" id="SSF102546">
    <property type="entry name" value="RbsD-like"/>
    <property type="match status" value="1"/>
</dbReference>
<dbReference type="Pfam" id="PF05025">
    <property type="entry name" value="RbsD_FucU"/>
    <property type="match status" value="1"/>
</dbReference>
<accession>A0ABW2AND8</accession>
<comment type="caution">
    <text evidence="4">The sequence shown here is derived from an EMBL/GenBank/DDBJ whole genome shotgun (WGS) entry which is preliminary data.</text>
</comment>
<dbReference type="Gene3D" id="3.40.1650.10">
    <property type="entry name" value="RbsD-like domain"/>
    <property type="match status" value="1"/>
</dbReference>
<dbReference type="PANTHER" id="PTHR31690:SF4">
    <property type="entry name" value="FUCOSE MUTAROTASE"/>
    <property type="match status" value="1"/>
</dbReference>
<proteinExistence type="predicted"/>
<dbReference type="InterPro" id="IPR007721">
    <property type="entry name" value="RbsD_FucU"/>
</dbReference>
<organism evidence="4 5">
    <name type="scientific">Branchiibius cervicis</name>
    <dbReference type="NCBI Taxonomy" id="908252"/>
    <lineage>
        <taxon>Bacteria</taxon>
        <taxon>Bacillati</taxon>
        <taxon>Actinomycetota</taxon>
        <taxon>Actinomycetes</taxon>
        <taxon>Micrococcales</taxon>
        <taxon>Dermacoccaceae</taxon>
        <taxon>Branchiibius</taxon>
    </lineage>
</organism>
<dbReference type="EMBL" id="JBHSWJ010000002">
    <property type="protein sequence ID" value="MFC6712603.1"/>
    <property type="molecule type" value="Genomic_DNA"/>
</dbReference>
<gene>
    <name evidence="4" type="ORF">ACFQBT_01540</name>
</gene>
<keyword evidence="2" id="KW-0413">Isomerase</keyword>
<dbReference type="InterPro" id="IPR023750">
    <property type="entry name" value="RbsD-like_sf"/>
</dbReference>
<dbReference type="Proteomes" id="UP001596356">
    <property type="component" value="Unassembled WGS sequence"/>
</dbReference>
<evidence type="ECO:0000256" key="3">
    <source>
        <dbReference type="ARBA" id="ARBA00036324"/>
    </source>
</evidence>
<reference evidence="5" key="1">
    <citation type="journal article" date="2019" name="Int. J. Syst. Evol. Microbiol.">
        <title>The Global Catalogue of Microorganisms (GCM) 10K type strain sequencing project: providing services to taxonomists for standard genome sequencing and annotation.</title>
        <authorList>
            <consortium name="The Broad Institute Genomics Platform"/>
            <consortium name="The Broad Institute Genome Sequencing Center for Infectious Disease"/>
            <person name="Wu L."/>
            <person name="Ma J."/>
        </authorList>
    </citation>
    <scope>NUCLEOTIDE SEQUENCE [LARGE SCALE GENOMIC DNA]</scope>
    <source>
        <strain evidence="5">NBRC 106593</strain>
    </source>
</reference>
<comment type="catalytic activity">
    <reaction evidence="1">
        <text>beta-D-ribopyranose = beta-D-ribofuranose</text>
        <dbReference type="Rhea" id="RHEA:25432"/>
        <dbReference type="ChEBI" id="CHEBI:27476"/>
        <dbReference type="ChEBI" id="CHEBI:47002"/>
        <dbReference type="EC" id="5.4.99.62"/>
    </reaction>
</comment>
<dbReference type="PANTHER" id="PTHR31690">
    <property type="entry name" value="FUCOSE MUTAROTASE"/>
    <property type="match status" value="1"/>
</dbReference>
<dbReference type="RefSeq" id="WP_377820076.1">
    <property type="nucleotide sequence ID" value="NZ_JBHSWJ010000002.1"/>
</dbReference>
<evidence type="ECO:0000313" key="5">
    <source>
        <dbReference type="Proteomes" id="UP001596356"/>
    </source>
</evidence>